<name>A0A0M3KCY9_ANISI</name>
<keyword evidence="2" id="KW-1185">Reference proteome</keyword>
<evidence type="ECO:0000313" key="2">
    <source>
        <dbReference type="Proteomes" id="UP000267096"/>
    </source>
</evidence>
<organism evidence="3">
    <name type="scientific">Anisakis simplex</name>
    <name type="common">Herring worm</name>
    <dbReference type="NCBI Taxonomy" id="6269"/>
    <lineage>
        <taxon>Eukaryota</taxon>
        <taxon>Metazoa</taxon>
        <taxon>Ecdysozoa</taxon>
        <taxon>Nematoda</taxon>
        <taxon>Chromadorea</taxon>
        <taxon>Rhabditida</taxon>
        <taxon>Spirurina</taxon>
        <taxon>Ascaridomorpha</taxon>
        <taxon>Ascaridoidea</taxon>
        <taxon>Anisakidae</taxon>
        <taxon>Anisakis</taxon>
        <taxon>Anisakis simplex complex</taxon>
    </lineage>
</organism>
<reference evidence="3" key="1">
    <citation type="submission" date="2017-02" db="UniProtKB">
        <authorList>
            <consortium name="WormBaseParasite"/>
        </authorList>
    </citation>
    <scope>IDENTIFICATION</scope>
</reference>
<dbReference type="Proteomes" id="UP000267096">
    <property type="component" value="Unassembled WGS sequence"/>
</dbReference>
<protein>
    <submittedName>
        <fullName evidence="3">Thyroglobulin type-1 domain-containing protein</fullName>
    </submittedName>
</protein>
<dbReference type="WBParaSite" id="ASIM_0001884101-mRNA-1">
    <property type="protein sequence ID" value="ASIM_0001884101-mRNA-1"/>
    <property type="gene ID" value="ASIM_0001884101"/>
</dbReference>
<dbReference type="AlphaFoldDB" id="A0A0M3KCY9"/>
<gene>
    <name evidence="1" type="ORF">ASIM_LOCUS18237</name>
</gene>
<evidence type="ECO:0000313" key="1">
    <source>
        <dbReference type="EMBL" id="VDK63905.1"/>
    </source>
</evidence>
<sequence length="203" mass="22601">MGLMKYFEEILFDGTIPEGGGVQQQSQQQQFSTLRPQSESSVWPDQCVETVPLASPCRVRCRSTSAAQLVYCCTANAGDEWCSFTPTGQSVQCFKRAGQSVQCFIKQGDYQPSATSLCAEPECCFMQRPIAVASSRVKTVPHDSDFSHPPRHVFSSCGRRQSSLNVHILYLSLFQADLFAKLPQQCNLKSSWTVSTEVTVFKY</sequence>
<dbReference type="EMBL" id="UYRR01035212">
    <property type="protein sequence ID" value="VDK63905.1"/>
    <property type="molecule type" value="Genomic_DNA"/>
</dbReference>
<evidence type="ECO:0000313" key="3">
    <source>
        <dbReference type="WBParaSite" id="ASIM_0001884101-mRNA-1"/>
    </source>
</evidence>
<reference evidence="1 2" key="2">
    <citation type="submission" date="2018-11" db="EMBL/GenBank/DDBJ databases">
        <authorList>
            <consortium name="Pathogen Informatics"/>
        </authorList>
    </citation>
    <scope>NUCLEOTIDE SEQUENCE [LARGE SCALE GENOMIC DNA]</scope>
</reference>
<proteinExistence type="predicted"/>
<accession>A0A0M3KCY9</accession>